<gene>
    <name evidence="9" type="ORF">GWI33_022278</name>
</gene>
<dbReference type="PANTHER" id="PTHR14418">
    <property type="entry name" value="CONDENSIN COMPLEX SUBUNIT 3-RELATED"/>
    <property type="match status" value="1"/>
</dbReference>
<dbReference type="Proteomes" id="UP000625711">
    <property type="component" value="Unassembled WGS sequence"/>
</dbReference>
<evidence type="ECO:0000256" key="2">
    <source>
        <dbReference type="ARBA" id="ARBA00006533"/>
    </source>
</evidence>
<evidence type="ECO:0000256" key="5">
    <source>
        <dbReference type="ARBA" id="ARBA00022776"/>
    </source>
</evidence>
<dbReference type="Pfam" id="PF12719">
    <property type="entry name" value="Cnd3"/>
    <property type="match status" value="1"/>
</dbReference>
<comment type="caution">
    <text evidence="9">The sequence shown here is derived from an EMBL/GenBank/DDBJ whole genome shotgun (WGS) entry which is preliminary data.</text>
</comment>
<evidence type="ECO:0000256" key="6">
    <source>
        <dbReference type="ARBA" id="ARBA00023067"/>
    </source>
</evidence>
<comment type="subcellular location">
    <subcellularLocation>
        <location evidence="1">Chromosome</location>
    </subcellularLocation>
</comment>
<sequence>MDNDEKLIYQIAESFSSSQNTTATHKKNSVKLLKLYENTELTTYYEAFLPSLYKVLNTDIKIKSLHLDRIIEFVGQFLSDINQNEKFDKSLFSKIVEYLLQASQCIDDNIRYRACQIITNLLEHLVGSEISDDLCSQIEMIFLDRLYDPKTVVRLLAIRVLYRLQDPQDPEDKIHSEFLKIIRNDMHAKVRELCVEKIILNRSIIEQIIKRTRDIDVSVRLVAFKRLSGIVKSLKIGDRRTILTADTWLKSFDNDIFVLMEALRYDGDEKDINETLHLYKNILHKFYFKSNSSEMLRVLEFDEVNTIPYEKLNWGTISYWRLLIDYLKEAKLDDQLENVMPEPAVYFKYVKGYIEETDNNSDFLEKQFIIKELFHITKTYDYSDPPTRQSLNNLVEYVLKNADLLDSVVEDIIDCLKLSMTEVEKRSRFVCEIISDLLYPIDEAEAAEAERVRQFQLSTLTTKLIILQGEQSDAVQRADYLDADRLKKEIEFVAEEIKNLRNAIHSVATDEVKKKTDLMTVTKCLDIACGILRTLGMSDLTTSLKTLKTDVIEDFLMYDNDIVRTKAFKCYAIFCIFDKCTALNGIHMFALPILAYQAGEECDMQTLIVCIGAVVDLIRIYGADLIAEPDEEQLSESVNEEHQMVFSGGTSLTQVIQGLVDLMDDSQYEVQEIAGKGLCQLILNERIHSSTLLCKLILKWCNPADTGDPEQEPLKQIIAHTLSKVPQLPRSVDQLQDVFMLTVRVLATAPKSSPLSEVNIDDIVKFMLALCDTSPVGPQLHAKIAKSLCTTMTLKPNSNLNLMYSKILTMLKILRDEELEEDLLNMCDNFAEDISNKKILANLVKFKATLVFDKKMKTETHIESSDDMDED</sequence>
<dbReference type="GO" id="GO:0051301">
    <property type="term" value="P:cell division"/>
    <property type="evidence" value="ECO:0007669"/>
    <property type="project" value="UniProtKB-KW"/>
</dbReference>
<keyword evidence="7" id="KW-0131">Cell cycle</keyword>
<feature type="domain" description="Nuclear condensin complex subunit 3 C-terminal" evidence="8">
    <location>
        <begin position="523"/>
        <end position="813"/>
    </location>
</feature>
<dbReference type="GO" id="GO:0000793">
    <property type="term" value="C:condensed chromosome"/>
    <property type="evidence" value="ECO:0007669"/>
    <property type="project" value="TreeGrafter"/>
</dbReference>
<dbReference type="GO" id="GO:0005737">
    <property type="term" value="C:cytoplasm"/>
    <property type="evidence" value="ECO:0007669"/>
    <property type="project" value="TreeGrafter"/>
</dbReference>
<dbReference type="OrthoDB" id="27187at2759"/>
<dbReference type="GO" id="GO:0007076">
    <property type="term" value="P:mitotic chromosome condensation"/>
    <property type="evidence" value="ECO:0007669"/>
    <property type="project" value="InterPro"/>
</dbReference>
<dbReference type="SUPFAM" id="SSF48371">
    <property type="entry name" value="ARM repeat"/>
    <property type="match status" value="1"/>
</dbReference>
<dbReference type="GO" id="GO:0000796">
    <property type="term" value="C:condensin complex"/>
    <property type="evidence" value="ECO:0007669"/>
    <property type="project" value="InterPro"/>
</dbReference>
<dbReference type="InterPro" id="IPR011989">
    <property type="entry name" value="ARM-like"/>
</dbReference>
<accession>A0A834IUR4</accession>
<dbReference type="InterPro" id="IPR016024">
    <property type="entry name" value="ARM-type_fold"/>
</dbReference>
<evidence type="ECO:0000256" key="3">
    <source>
        <dbReference type="ARBA" id="ARBA00022454"/>
    </source>
</evidence>
<evidence type="ECO:0000313" key="10">
    <source>
        <dbReference type="Proteomes" id="UP000625711"/>
    </source>
</evidence>
<dbReference type="InterPro" id="IPR027165">
    <property type="entry name" value="CND3"/>
</dbReference>
<keyword evidence="5" id="KW-0498">Mitosis</keyword>
<protein>
    <recommendedName>
        <fullName evidence="8">Nuclear condensin complex subunit 3 C-terminal domain-containing protein</fullName>
    </recommendedName>
</protein>
<comment type="similarity">
    <text evidence="2">Belongs to the CND3 (condensin subunit 3) family.</text>
</comment>
<keyword evidence="10" id="KW-1185">Reference proteome</keyword>
<dbReference type="Gene3D" id="1.25.10.10">
    <property type="entry name" value="Leucine-rich Repeat Variant"/>
    <property type="match status" value="1"/>
</dbReference>
<evidence type="ECO:0000256" key="4">
    <source>
        <dbReference type="ARBA" id="ARBA00022618"/>
    </source>
</evidence>
<organism evidence="9 10">
    <name type="scientific">Rhynchophorus ferrugineus</name>
    <name type="common">Red palm weevil</name>
    <name type="synonym">Curculio ferrugineus</name>
    <dbReference type="NCBI Taxonomy" id="354439"/>
    <lineage>
        <taxon>Eukaryota</taxon>
        <taxon>Metazoa</taxon>
        <taxon>Ecdysozoa</taxon>
        <taxon>Arthropoda</taxon>
        <taxon>Hexapoda</taxon>
        <taxon>Insecta</taxon>
        <taxon>Pterygota</taxon>
        <taxon>Neoptera</taxon>
        <taxon>Endopterygota</taxon>
        <taxon>Coleoptera</taxon>
        <taxon>Polyphaga</taxon>
        <taxon>Cucujiformia</taxon>
        <taxon>Curculionidae</taxon>
        <taxon>Dryophthorinae</taxon>
        <taxon>Rhynchophorus</taxon>
    </lineage>
</organism>
<evidence type="ECO:0000313" key="9">
    <source>
        <dbReference type="EMBL" id="KAF7284290.1"/>
    </source>
</evidence>
<name>A0A834IUR4_RHYFE</name>
<dbReference type="EMBL" id="JAACXV010000079">
    <property type="protein sequence ID" value="KAF7284290.1"/>
    <property type="molecule type" value="Genomic_DNA"/>
</dbReference>
<evidence type="ECO:0000256" key="7">
    <source>
        <dbReference type="ARBA" id="ARBA00023306"/>
    </source>
</evidence>
<proteinExistence type="inferred from homology"/>
<dbReference type="AlphaFoldDB" id="A0A834IUR4"/>
<evidence type="ECO:0000256" key="1">
    <source>
        <dbReference type="ARBA" id="ARBA00004286"/>
    </source>
</evidence>
<evidence type="ECO:0000259" key="8">
    <source>
        <dbReference type="Pfam" id="PF12719"/>
    </source>
</evidence>
<reference evidence="9" key="1">
    <citation type="submission" date="2020-08" db="EMBL/GenBank/DDBJ databases">
        <title>Genome sequencing and assembly of the red palm weevil Rhynchophorus ferrugineus.</title>
        <authorList>
            <person name="Dias G.B."/>
            <person name="Bergman C.M."/>
            <person name="Manee M."/>
        </authorList>
    </citation>
    <scope>NUCLEOTIDE SEQUENCE</scope>
    <source>
        <strain evidence="9">AA-2017</strain>
        <tissue evidence="9">Whole larva</tissue>
    </source>
</reference>
<dbReference type="InterPro" id="IPR025977">
    <property type="entry name" value="Cnd3_C"/>
</dbReference>
<dbReference type="PANTHER" id="PTHR14418:SF5">
    <property type="entry name" value="CONDENSIN COMPLEX SUBUNIT 3"/>
    <property type="match status" value="1"/>
</dbReference>
<keyword evidence="3" id="KW-0158">Chromosome</keyword>
<keyword evidence="6" id="KW-0226">DNA condensation</keyword>
<keyword evidence="4" id="KW-0132">Cell division</keyword>